<evidence type="ECO:0000313" key="1">
    <source>
        <dbReference type="Ensembl" id="ENSPCEP00000017631.1"/>
    </source>
</evidence>
<dbReference type="Proteomes" id="UP000694393">
    <property type="component" value="Unplaced"/>
</dbReference>
<keyword evidence="2" id="KW-1185">Reference proteome</keyword>
<protein>
    <submittedName>
        <fullName evidence="1">Uncharacterized protein</fullName>
    </submittedName>
</protein>
<dbReference type="AlphaFoldDB" id="A0A8C8S9I1"/>
<evidence type="ECO:0000313" key="2">
    <source>
        <dbReference type="Proteomes" id="UP000694393"/>
    </source>
</evidence>
<name>A0A8C8S9I1_9SAUR</name>
<accession>A0A8C8S9I1</accession>
<sequence length="306" mass="34656">MEAKEFLSSEAESTFTTTIEMLSFSISISIIVKSRLEHTYICTTQHSYIPLASCHLPKDQLQLSNVALQELKRMAQLLSHTPEPDTLNMLKSRGEHFFQRFGSHVNQGPLHFAGIIWWKVKKQTSDALSSYAWGSNSSFDGSIAAGISVGKSAQREIQLFVTKTGGPPGMDSLTAWKATSLASNKTWAVIERGSQLIPVWDIIMANHRQDFKDVYQMNSILIRAYETLTYISENPLIGEELASAVEEARLFLEEMKSWEITGDEEQLVTLLRFKQKLNEKTKHIMWINICLSDKVLQDFLENSFTV</sequence>
<proteinExistence type="predicted"/>
<reference evidence="1" key="2">
    <citation type="submission" date="2025-09" db="UniProtKB">
        <authorList>
            <consortium name="Ensembl"/>
        </authorList>
    </citation>
    <scope>IDENTIFICATION</scope>
</reference>
<organism evidence="1 2">
    <name type="scientific">Pelusios castaneus</name>
    <name type="common">West African mud turtle</name>
    <dbReference type="NCBI Taxonomy" id="367368"/>
    <lineage>
        <taxon>Eukaryota</taxon>
        <taxon>Metazoa</taxon>
        <taxon>Chordata</taxon>
        <taxon>Craniata</taxon>
        <taxon>Vertebrata</taxon>
        <taxon>Euteleostomi</taxon>
        <taxon>Archelosauria</taxon>
        <taxon>Testudinata</taxon>
        <taxon>Testudines</taxon>
        <taxon>Pleurodira</taxon>
        <taxon>Pelomedusidae</taxon>
        <taxon>Pelusios</taxon>
    </lineage>
</organism>
<reference evidence="1" key="1">
    <citation type="submission" date="2025-08" db="UniProtKB">
        <authorList>
            <consortium name="Ensembl"/>
        </authorList>
    </citation>
    <scope>IDENTIFICATION</scope>
</reference>
<dbReference type="Ensembl" id="ENSPCET00000018242.1">
    <property type="protein sequence ID" value="ENSPCEP00000017631.1"/>
    <property type="gene ID" value="ENSPCEG00000013829.1"/>
</dbReference>